<dbReference type="InterPro" id="IPR008928">
    <property type="entry name" value="6-hairpin_glycosidase_sf"/>
</dbReference>
<reference evidence="2" key="1">
    <citation type="journal article" date="2013" name="Genome Announc.">
        <title>Draft genome sequence of the ascomycete Phaeoacremonium aleophilum strain UCR-PA7, a causal agent of the esca disease complex in grapevines.</title>
        <authorList>
            <person name="Blanco-Ulate B."/>
            <person name="Rolshausen P."/>
            <person name="Cantu D."/>
        </authorList>
    </citation>
    <scope>NUCLEOTIDE SEQUENCE [LARGE SCALE GENOMIC DNA]</scope>
    <source>
        <strain evidence="2">UCR-PA7</strain>
    </source>
</reference>
<dbReference type="EMBL" id="KB933183">
    <property type="protein sequence ID" value="EON98946.1"/>
    <property type="molecule type" value="Genomic_DNA"/>
</dbReference>
<dbReference type="Gene3D" id="1.50.10.20">
    <property type="match status" value="1"/>
</dbReference>
<dbReference type="eggNOG" id="ENOG502S9QC">
    <property type="taxonomic scope" value="Eukaryota"/>
</dbReference>
<dbReference type="PANTHER" id="PTHR47791">
    <property type="entry name" value="MEIOTICALLY UP-REGULATED GENE 191 PROTEIN"/>
    <property type="match status" value="1"/>
</dbReference>
<dbReference type="PANTHER" id="PTHR47791:SF1">
    <property type="entry name" value="ENDO MANNANASE, GH76 FAMILY (EUROFUNG)"/>
    <property type="match status" value="1"/>
</dbReference>
<dbReference type="AlphaFoldDB" id="R8BI11"/>
<dbReference type="InterPro" id="IPR005198">
    <property type="entry name" value="Glyco_hydro_76"/>
</dbReference>
<keyword evidence="2" id="KW-1185">Reference proteome</keyword>
<accession>R8BI11</accession>
<protein>
    <submittedName>
        <fullName evidence="1">Putative glycosyl hydrolase protein</fullName>
    </submittedName>
</protein>
<dbReference type="HOGENOM" id="CLU_028686_0_0_1"/>
<dbReference type="GO" id="GO:0005975">
    <property type="term" value="P:carbohydrate metabolic process"/>
    <property type="evidence" value="ECO:0007669"/>
    <property type="project" value="InterPro"/>
</dbReference>
<dbReference type="RefSeq" id="XP_007916257.1">
    <property type="nucleotide sequence ID" value="XM_007918066.1"/>
</dbReference>
<dbReference type="KEGG" id="tmn:UCRPA7_5519"/>
<dbReference type="OrthoDB" id="9984024at2759"/>
<keyword evidence="1" id="KW-0378">Hydrolase</keyword>
<organism evidence="1 2">
    <name type="scientific">Phaeoacremonium minimum (strain UCR-PA7)</name>
    <name type="common">Esca disease fungus</name>
    <name type="synonym">Togninia minima</name>
    <dbReference type="NCBI Taxonomy" id="1286976"/>
    <lineage>
        <taxon>Eukaryota</taxon>
        <taxon>Fungi</taxon>
        <taxon>Dikarya</taxon>
        <taxon>Ascomycota</taxon>
        <taxon>Pezizomycotina</taxon>
        <taxon>Sordariomycetes</taxon>
        <taxon>Sordariomycetidae</taxon>
        <taxon>Togniniales</taxon>
        <taxon>Togniniaceae</taxon>
        <taxon>Phaeoacremonium</taxon>
    </lineage>
</organism>
<evidence type="ECO:0000313" key="1">
    <source>
        <dbReference type="EMBL" id="EON98946.1"/>
    </source>
</evidence>
<dbReference type="GeneID" id="19326083"/>
<dbReference type="GO" id="GO:0016787">
    <property type="term" value="F:hydrolase activity"/>
    <property type="evidence" value="ECO:0007669"/>
    <property type="project" value="UniProtKB-KW"/>
</dbReference>
<sequence>MLSLLWRHFRPVSDLEARGFGGFINNFYDDEGWWALALIRSYDVTGVPGYLDMAQHIFEDMKAGVDSVCGGGIWWSKDKKYKNAIANELYLAVAASLANRPGNKQYYLDAAIAEWNWFKHSGMINSQNLINDGLTINSDGSCTNNGANTWTYNQGVILGGLVELSKANSDKDLLTVASNIAGAAISSLSKNGILYEGCEPNCGADGAQFKGIFMRNLRYLHQAAPQDAFKNFLLANADSIWASDRTNDNKLGITWTGPASAGGGPNAGTHSSAMDALVGAVAVAS</sequence>
<dbReference type="Pfam" id="PF03663">
    <property type="entry name" value="Glyco_hydro_76"/>
    <property type="match status" value="1"/>
</dbReference>
<name>R8BI11_PHAM7</name>
<dbReference type="Proteomes" id="UP000014074">
    <property type="component" value="Unassembled WGS sequence"/>
</dbReference>
<dbReference type="SUPFAM" id="SSF48208">
    <property type="entry name" value="Six-hairpin glycosidases"/>
    <property type="match status" value="1"/>
</dbReference>
<proteinExistence type="predicted"/>
<gene>
    <name evidence="1" type="ORF">UCRPA7_5519</name>
</gene>
<evidence type="ECO:0000313" key="2">
    <source>
        <dbReference type="Proteomes" id="UP000014074"/>
    </source>
</evidence>
<dbReference type="InterPro" id="IPR053169">
    <property type="entry name" value="MUG_Protein"/>
</dbReference>